<name>A0AAN9NMI8_PSOTE</name>
<keyword evidence="1" id="KW-0812">Transmembrane</keyword>
<evidence type="ECO:0000256" key="1">
    <source>
        <dbReference type="SAM" id="Phobius"/>
    </source>
</evidence>
<keyword evidence="1" id="KW-0472">Membrane</keyword>
<organism evidence="2 3">
    <name type="scientific">Psophocarpus tetragonolobus</name>
    <name type="common">Winged bean</name>
    <name type="synonym">Dolichos tetragonolobus</name>
    <dbReference type="NCBI Taxonomy" id="3891"/>
    <lineage>
        <taxon>Eukaryota</taxon>
        <taxon>Viridiplantae</taxon>
        <taxon>Streptophyta</taxon>
        <taxon>Embryophyta</taxon>
        <taxon>Tracheophyta</taxon>
        <taxon>Spermatophyta</taxon>
        <taxon>Magnoliopsida</taxon>
        <taxon>eudicotyledons</taxon>
        <taxon>Gunneridae</taxon>
        <taxon>Pentapetalae</taxon>
        <taxon>rosids</taxon>
        <taxon>fabids</taxon>
        <taxon>Fabales</taxon>
        <taxon>Fabaceae</taxon>
        <taxon>Papilionoideae</taxon>
        <taxon>50 kb inversion clade</taxon>
        <taxon>NPAAA clade</taxon>
        <taxon>indigoferoid/millettioid clade</taxon>
        <taxon>Phaseoleae</taxon>
        <taxon>Psophocarpus</taxon>
    </lineage>
</organism>
<reference evidence="2 3" key="1">
    <citation type="submission" date="2024-01" db="EMBL/GenBank/DDBJ databases">
        <title>The genomes of 5 underutilized Papilionoideae crops provide insights into root nodulation and disease resistanc.</title>
        <authorList>
            <person name="Jiang F."/>
        </authorList>
    </citation>
    <scope>NUCLEOTIDE SEQUENCE [LARGE SCALE GENOMIC DNA]</scope>
    <source>
        <strain evidence="2">DUOXIRENSHENG_FW03</strain>
        <tissue evidence="2">Leaves</tissue>
    </source>
</reference>
<comment type="caution">
    <text evidence="2">The sequence shown here is derived from an EMBL/GenBank/DDBJ whole genome shotgun (WGS) entry which is preliminary data.</text>
</comment>
<dbReference type="EMBL" id="JAYMYS010000066">
    <property type="protein sequence ID" value="KAK7375205.1"/>
    <property type="molecule type" value="Genomic_DNA"/>
</dbReference>
<dbReference type="AlphaFoldDB" id="A0AAN9NMI8"/>
<sequence length="98" mass="11423">MDSSPAKFISLHVDGSLGNLEVLVLVIFAWMGREVRHRFLWTCWAGVQQYHLYAIEILYVKNLIERVCACLTKHTLPYEKGSLRKLVNKVCFIHRDSF</sequence>
<keyword evidence="3" id="KW-1185">Reference proteome</keyword>
<gene>
    <name evidence="2" type="ORF">VNO78_35898</name>
</gene>
<dbReference type="Proteomes" id="UP001386955">
    <property type="component" value="Unassembled WGS sequence"/>
</dbReference>
<keyword evidence="1" id="KW-1133">Transmembrane helix</keyword>
<protein>
    <submittedName>
        <fullName evidence="2">Uncharacterized protein</fullName>
    </submittedName>
</protein>
<feature type="transmembrane region" description="Helical" evidence="1">
    <location>
        <begin position="12"/>
        <end position="31"/>
    </location>
</feature>
<evidence type="ECO:0000313" key="3">
    <source>
        <dbReference type="Proteomes" id="UP001386955"/>
    </source>
</evidence>
<accession>A0AAN9NMI8</accession>
<proteinExistence type="predicted"/>
<evidence type="ECO:0000313" key="2">
    <source>
        <dbReference type="EMBL" id="KAK7375205.1"/>
    </source>
</evidence>